<evidence type="ECO:0000313" key="3">
    <source>
        <dbReference type="EMBL" id="MDV2482734.1"/>
    </source>
</evidence>
<organism evidence="3 4">
    <name type="scientific">Methanoculleus caldifontis</name>
    <dbReference type="NCBI Taxonomy" id="2651577"/>
    <lineage>
        <taxon>Archaea</taxon>
        <taxon>Methanobacteriati</taxon>
        <taxon>Methanobacteriota</taxon>
        <taxon>Stenosarchaea group</taxon>
        <taxon>Methanomicrobia</taxon>
        <taxon>Methanomicrobiales</taxon>
        <taxon>Methanomicrobiaceae</taxon>
        <taxon>Methanoculleus</taxon>
    </lineage>
</organism>
<protein>
    <submittedName>
        <fullName evidence="3">GNAT family N-acetyltransferase</fullName>
    </submittedName>
</protein>
<proteinExistence type="predicted"/>
<dbReference type="PROSITE" id="PS51186">
    <property type="entry name" value="GNAT"/>
    <property type="match status" value="1"/>
</dbReference>
<dbReference type="Gene3D" id="3.40.630.30">
    <property type="match status" value="1"/>
</dbReference>
<dbReference type="InterPro" id="IPR016181">
    <property type="entry name" value="Acyl_CoA_acyltransferase"/>
</dbReference>
<feature type="region of interest" description="Disordered" evidence="1">
    <location>
        <begin position="20"/>
        <end position="66"/>
    </location>
</feature>
<comment type="caution">
    <text evidence="3">The sequence shown here is derived from an EMBL/GenBank/DDBJ whole genome shotgun (WGS) entry which is preliminary data.</text>
</comment>
<dbReference type="Pfam" id="PF13302">
    <property type="entry name" value="Acetyltransf_3"/>
    <property type="match status" value="1"/>
</dbReference>
<accession>A0ABU3X3U7</accession>
<dbReference type="CDD" id="cd04301">
    <property type="entry name" value="NAT_SF"/>
    <property type="match status" value="1"/>
</dbReference>
<dbReference type="SUPFAM" id="SSF55729">
    <property type="entry name" value="Acyl-CoA N-acyltransferases (Nat)"/>
    <property type="match status" value="1"/>
</dbReference>
<evidence type="ECO:0000256" key="1">
    <source>
        <dbReference type="SAM" id="MobiDB-lite"/>
    </source>
</evidence>
<name>A0ABU3X3U7_9EURY</name>
<sequence>MKPAGINACMVFVAANGRMAPAVPGCRGSSGQRREPDRRHPARRPSRARSGTDKNHTAGDNHTQTVKTMKPLHIRTERLDLIPATLEILESDRNDHRELAHLLAAAVPGAWPPPLLDDRTLEEFIRMAARNADPRFVTWYWVRDEPAEGGRVLVGSGGLASAPAEPGTVLIGYSVLEEFQCRGYATEAVRHIVTAAFSLPGVRRVLATTYPELVGSIRVLEKNGFVPAGPAPAGEGFEEGTLAYVLERPGTGG</sequence>
<reference evidence="3 4" key="1">
    <citation type="submission" date="2019-10" db="EMBL/GenBank/DDBJ databases">
        <title>Isolation and characterization of Methanoculleus sp. Wushi-C6 from a hot spring well.</title>
        <authorList>
            <person name="Chen S.-C."/>
            <person name="Lan Z.-H."/>
            <person name="You Y.-T."/>
            <person name="Lai M.-C."/>
        </authorList>
    </citation>
    <scope>NUCLEOTIDE SEQUENCE [LARGE SCALE GENOMIC DNA]</scope>
    <source>
        <strain evidence="3 4">Wushi-C6</strain>
    </source>
</reference>
<keyword evidence="4" id="KW-1185">Reference proteome</keyword>
<dbReference type="PANTHER" id="PTHR43792">
    <property type="entry name" value="GNAT FAMILY, PUTATIVE (AFU_ORTHOLOGUE AFUA_3G00765)-RELATED-RELATED"/>
    <property type="match status" value="1"/>
</dbReference>
<feature type="compositionally biased region" description="Basic and acidic residues" evidence="1">
    <location>
        <begin position="50"/>
        <end position="59"/>
    </location>
</feature>
<evidence type="ECO:0000313" key="4">
    <source>
        <dbReference type="Proteomes" id="UP001281203"/>
    </source>
</evidence>
<dbReference type="InterPro" id="IPR000182">
    <property type="entry name" value="GNAT_dom"/>
</dbReference>
<dbReference type="InterPro" id="IPR051531">
    <property type="entry name" value="N-acetyltransferase"/>
</dbReference>
<evidence type="ECO:0000259" key="2">
    <source>
        <dbReference type="PROSITE" id="PS51186"/>
    </source>
</evidence>
<gene>
    <name evidence="3" type="ORF">F8E02_12150</name>
</gene>
<dbReference type="EMBL" id="WBKO01000003">
    <property type="protein sequence ID" value="MDV2482734.1"/>
    <property type="molecule type" value="Genomic_DNA"/>
</dbReference>
<feature type="domain" description="N-acetyltransferase" evidence="2">
    <location>
        <begin position="86"/>
        <end position="251"/>
    </location>
</feature>
<dbReference type="PANTHER" id="PTHR43792:SF13">
    <property type="entry name" value="ACETYLTRANSFERASE"/>
    <property type="match status" value="1"/>
</dbReference>
<dbReference type="Proteomes" id="UP001281203">
    <property type="component" value="Unassembled WGS sequence"/>
</dbReference>